<dbReference type="Gene3D" id="4.10.860.10">
    <property type="entry name" value="UVR domain"/>
    <property type="match status" value="1"/>
</dbReference>
<dbReference type="InterPro" id="IPR050130">
    <property type="entry name" value="ClpA_ClpB"/>
</dbReference>
<keyword evidence="3 10" id="KW-0547">Nucleotide-binding</keyword>
<dbReference type="SMART" id="SM00382">
    <property type="entry name" value="AAA"/>
    <property type="match status" value="2"/>
</dbReference>
<dbReference type="PROSITE" id="PS00870">
    <property type="entry name" value="CLPAB_1"/>
    <property type="match status" value="1"/>
</dbReference>
<dbReference type="Pfam" id="PF10431">
    <property type="entry name" value="ClpB_D2-small"/>
    <property type="match status" value="1"/>
</dbReference>
<reference evidence="15" key="1">
    <citation type="journal article" date="2019" name="Int. J. Syst. Evol. Microbiol.">
        <title>The Global Catalogue of Microorganisms (GCM) 10K type strain sequencing project: providing services to taxonomists for standard genome sequencing and annotation.</title>
        <authorList>
            <consortium name="The Broad Institute Genomics Platform"/>
            <consortium name="The Broad Institute Genome Sequencing Center for Infectious Disease"/>
            <person name="Wu L."/>
            <person name="Ma J."/>
        </authorList>
    </citation>
    <scope>NUCLEOTIDE SEQUENCE [LARGE SCALE GENOMIC DNA]</scope>
    <source>
        <strain evidence="15">JCM 4253</strain>
    </source>
</reference>
<dbReference type="Gene3D" id="1.10.1780.10">
    <property type="entry name" value="Clp, N-terminal domain"/>
    <property type="match status" value="1"/>
</dbReference>
<dbReference type="Pfam" id="PF07724">
    <property type="entry name" value="AAA_2"/>
    <property type="match status" value="1"/>
</dbReference>
<dbReference type="InterPro" id="IPR004176">
    <property type="entry name" value="Clp_R_N"/>
</dbReference>
<dbReference type="InterPro" id="IPR041546">
    <property type="entry name" value="ClpA/ClpB_AAA_lid"/>
</dbReference>
<dbReference type="FunFam" id="3.40.50.300:FF:000010">
    <property type="entry name" value="Chaperone clpB 1, putative"/>
    <property type="match status" value="1"/>
</dbReference>
<dbReference type="FunFam" id="3.40.50.300:FF:000025">
    <property type="entry name" value="ATP-dependent Clp protease subunit"/>
    <property type="match status" value="1"/>
</dbReference>
<evidence type="ECO:0000256" key="7">
    <source>
        <dbReference type="ARBA" id="ARBA00023186"/>
    </source>
</evidence>
<evidence type="ECO:0000256" key="8">
    <source>
        <dbReference type="ARBA" id="ARBA00026057"/>
    </source>
</evidence>
<dbReference type="InterPro" id="IPR018368">
    <property type="entry name" value="ClpA/B_CS1"/>
</dbReference>
<evidence type="ECO:0000256" key="2">
    <source>
        <dbReference type="ARBA" id="ARBA00022737"/>
    </source>
</evidence>
<dbReference type="Pfam" id="PF02861">
    <property type="entry name" value="Clp_N"/>
    <property type="match status" value="1"/>
</dbReference>
<accession>A0A919C3X7</accession>
<dbReference type="GO" id="GO:0005524">
    <property type="term" value="F:ATP binding"/>
    <property type="evidence" value="ECO:0007669"/>
    <property type="project" value="UniProtKB-KW"/>
</dbReference>
<sequence>MPFGGSFGSADPFNELLNRFFGMSPASSPPAVQRVPIGRLLTESSQELLNLAARRAAEDGTPDLDTEHLLWAATQVEPSRRLLARVGVDPDAVAAELAEVLPRESGEPSAQPGLTPAAKRTLRAAFAQSQAAGVSYIGPEHILSALLGDRDTGAARMLRTEGLDTGRLADLTEQASARAEGAPAERGKPATTLDEYGRDLTEEARAGKLDPVVGRAEEIEQTVEILSRRSKNNPVLIGEPGVGKTAIVEGLAQRIVAEEVTAALKNKRVVSLDLSGMVAGAQYRGQFEERMKKVIEDVQAAGGDIILFIDELHTVVGAGATGEGSMDAGNMLKPALARGELHVVGATTIDEYRKYVEKDAALERRFQPVMVPEPTVEETILILEGLRDSYEAHHQVRFEDGALAAAAELSDRYIGDRFLPDKAIDVMDQAGARVRLRSVGRSTEIVSREDRIAKLRRELEQAVSAEDFESASALKRQIAETEGELAGIEERREGVVSVTAADIADVVSRRTGIPVSQLTAGEKEKLLRLEEEMHARIVGQDEAVTAVAQAVRRNRAGMGDPNRPVGSFLFLGPTGVGKTELAKTLAALLFGEEDRMIRFDMSEFQEKHTVARLVGAPPGYVGYEEAGQLTESVRRRPYSVVLFDEVEKAHPDVFNTLLQILDDGRLTDAQGRTVDFRHCVVIMTSNIGAHRILEYKGDVSELKDALMDDLRGRFLPEFLNRIDDIIIFHGLTEDDLGRILDHLLDRSRRKVRAQGMDLEVSEAARKLLIAHGYQPEFGARPLRRTIQAELDNRIATILLSGEAEPGDTIVADVREDSLHCSVRHGESGQPS</sequence>
<dbReference type="InterPro" id="IPR019489">
    <property type="entry name" value="Clp_ATPase_C"/>
</dbReference>
<comment type="subunit">
    <text evidence="8">Homohexamer. The oligomerization is ATP-dependent.</text>
</comment>
<dbReference type="Proteomes" id="UP000619355">
    <property type="component" value="Unassembled WGS sequence"/>
</dbReference>
<dbReference type="InterPro" id="IPR036628">
    <property type="entry name" value="Clp_N_dom_sf"/>
</dbReference>
<dbReference type="InterPro" id="IPR028299">
    <property type="entry name" value="ClpA/B_CS2"/>
</dbReference>
<dbReference type="InterPro" id="IPR003959">
    <property type="entry name" value="ATPase_AAA_core"/>
</dbReference>
<dbReference type="CDD" id="cd19499">
    <property type="entry name" value="RecA-like_ClpB_Hsp104-like"/>
    <property type="match status" value="1"/>
</dbReference>
<dbReference type="PROSITE" id="PS00871">
    <property type="entry name" value="CLPAB_2"/>
    <property type="match status" value="1"/>
</dbReference>
<keyword evidence="7 10" id="KW-0143">Chaperone</keyword>
<evidence type="ECO:0000259" key="12">
    <source>
        <dbReference type="PROSITE" id="PS50151"/>
    </source>
</evidence>
<proteinExistence type="inferred from homology"/>
<dbReference type="GO" id="GO:0034605">
    <property type="term" value="P:cellular response to heat"/>
    <property type="evidence" value="ECO:0007669"/>
    <property type="project" value="TreeGrafter"/>
</dbReference>
<dbReference type="CDD" id="cd00009">
    <property type="entry name" value="AAA"/>
    <property type="match status" value="1"/>
</dbReference>
<feature type="domain" description="UVR" evidence="12">
    <location>
        <begin position="449"/>
        <end position="484"/>
    </location>
</feature>
<keyword evidence="4 10" id="KW-0067">ATP-binding</keyword>
<dbReference type="Gene3D" id="3.40.50.300">
    <property type="entry name" value="P-loop containing nucleotide triphosphate hydrolases"/>
    <property type="match status" value="2"/>
</dbReference>
<comment type="similarity">
    <text evidence="1 10">Belongs to the ClpA/ClpB family.</text>
</comment>
<dbReference type="SMART" id="SM01086">
    <property type="entry name" value="ClpB_D2-small"/>
    <property type="match status" value="1"/>
</dbReference>
<keyword evidence="2 9" id="KW-0677">Repeat</keyword>
<dbReference type="InterPro" id="IPR003593">
    <property type="entry name" value="AAA+_ATPase"/>
</dbReference>
<evidence type="ECO:0000256" key="4">
    <source>
        <dbReference type="ARBA" id="ARBA00022840"/>
    </source>
</evidence>
<dbReference type="SUPFAM" id="SSF52540">
    <property type="entry name" value="P-loop containing nucleoside triphosphate hydrolases"/>
    <property type="match status" value="2"/>
</dbReference>
<dbReference type="PANTHER" id="PTHR11638:SF18">
    <property type="entry name" value="HEAT SHOCK PROTEIN 104"/>
    <property type="match status" value="1"/>
</dbReference>
<dbReference type="InterPro" id="IPR001270">
    <property type="entry name" value="ClpA/B"/>
</dbReference>
<evidence type="ECO:0000256" key="6">
    <source>
        <dbReference type="ARBA" id="ARBA00023054"/>
    </source>
</evidence>
<dbReference type="InterPro" id="IPR001943">
    <property type="entry name" value="UVR_dom"/>
</dbReference>
<dbReference type="PANTHER" id="PTHR11638">
    <property type="entry name" value="ATP-DEPENDENT CLP PROTEASE"/>
    <property type="match status" value="1"/>
</dbReference>
<gene>
    <name evidence="14" type="ORF">GCM10018980_13640</name>
</gene>
<evidence type="ECO:0000256" key="9">
    <source>
        <dbReference type="PROSITE-ProRule" id="PRU01251"/>
    </source>
</evidence>
<dbReference type="GO" id="GO:0005737">
    <property type="term" value="C:cytoplasm"/>
    <property type="evidence" value="ECO:0007669"/>
    <property type="project" value="TreeGrafter"/>
</dbReference>
<name>A0A919C3X7_9ACTN</name>
<evidence type="ECO:0000256" key="11">
    <source>
        <dbReference type="SAM" id="Coils"/>
    </source>
</evidence>
<protein>
    <submittedName>
        <fullName evidence="14">ATPase AAA</fullName>
    </submittedName>
</protein>
<dbReference type="PROSITE" id="PS51903">
    <property type="entry name" value="CLP_R"/>
    <property type="match status" value="1"/>
</dbReference>
<dbReference type="Pfam" id="PF00004">
    <property type="entry name" value="AAA"/>
    <property type="match status" value="1"/>
</dbReference>
<dbReference type="AlphaFoldDB" id="A0A919C3X7"/>
<dbReference type="EMBL" id="BNBF01000003">
    <property type="protein sequence ID" value="GHG39842.1"/>
    <property type="molecule type" value="Genomic_DNA"/>
</dbReference>
<dbReference type="Gene3D" id="1.10.8.60">
    <property type="match status" value="2"/>
</dbReference>
<feature type="domain" description="Clp R" evidence="13">
    <location>
        <begin position="37"/>
        <end position="180"/>
    </location>
</feature>
<dbReference type="GO" id="GO:0016887">
    <property type="term" value="F:ATP hydrolysis activity"/>
    <property type="evidence" value="ECO:0007669"/>
    <property type="project" value="InterPro"/>
</dbReference>
<evidence type="ECO:0000256" key="5">
    <source>
        <dbReference type="ARBA" id="ARBA00023016"/>
    </source>
</evidence>
<dbReference type="SUPFAM" id="SSF81923">
    <property type="entry name" value="Double Clp-N motif"/>
    <property type="match status" value="1"/>
</dbReference>
<evidence type="ECO:0000256" key="1">
    <source>
        <dbReference type="ARBA" id="ARBA00008675"/>
    </source>
</evidence>
<evidence type="ECO:0000313" key="14">
    <source>
        <dbReference type="EMBL" id="GHG39842.1"/>
    </source>
</evidence>
<evidence type="ECO:0000256" key="3">
    <source>
        <dbReference type="ARBA" id="ARBA00022741"/>
    </source>
</evidence>
<dbReference type="PRINTS" id="PR00300">
    <property type="entry name" value="CLPPROTEASEA"/>
</dbReference>
<evidence type="ECO:0000256" key="10">
    <source>
        <dbReference type="RuleBase" id="RU004432"/>
    </source>
</evidence>
<organism evidence="14 15">
    <name type="scientific">Streptomyces capoamus</name>
    <dbReference type="NCBI Taxonomy" id="68183"/>
    <lineage>
        <taxon>Bacteria</taxon>
        <taxon>Bacillati</taxon>
        <taxon>Actinomycetota</taxon>
        <taxon>Actinomycetes</taxon>
        <taxon>Kitasatosporales</taxon>
        <taxon>Streptomycetaceae</taxon>
        <taxon>Streptomyces</taxon>
    </lineage>
</organism>
<dbReference type="PROSITE" id="PS50151">
    <property type="entry name" value="UVR"/>
    <property type="match status" value="1"/>
</dbReference>
<keyword evidence="15" id="KW-1185">Reference proteome</keyword>
<evidence type="ECO:0000313" key="15">
    <source>
        <dbReference type="Proteomes" id="UP000619355"/>
    </source>
</evidence>
<keyword evidence="5" id="KW-0346">Stress response</keyword>
<dbReference type="Pfam" id="PF17871">
    <property type="entry name" value="AAA_lid_9"/>
    <property type="match status" value="1"/>
</dbReference>
<comment type="caution">
    <text evidence="14">The sequence shown here is derived from an EMBL/GenBank/DDBJ whole genome shotgun (WGS) entry which is preliminary data.</text>
</comment>
<keyword evidence="6 11" id="KW-0175">Coiled coil</keyword>
<dbReference type="InterPro" id="IPR027417">
    <property type="entry name" value="P-loop_NTPase"/>
</dbReference>
<evidence type="ECO:0000259" key="13">
    <source>
        <dbReference type="PROSITE" id="PS51903"/>
    </source>
</evidence>
<feature type="coiled-coil region" evidence="11">
    <location>
        <begin position="445"/>
        <end position="491"/>
    </location>
</feature>